<dbReference type="InterPro" id="IPR029063">
    <property type="entry name" value="SAM-dependent_MTases_sf"/>
</dbReference>
<organism evidence="8 9">
    <name type="scientific">Staphylococcus pettenkoferi</name>
    <dbReference type="NCBI Taxonomy" id="170573"/>
    <lineage>
        <taxon>Bacteria</taxon>
        <taxon>Bacillati</taxon>
        <taxon>Bacillota</taxon>
        <taxon>Bacilli</taxon>
        <taxon>Bacillales</taxon>
        <taxon>Staphylococcaceae</taxon>
        <taxon>Staphylococcus</taxon>
    </lineage>
</organism>
<evidence type="ECO:0000313" key="9">
    <source>
        <dbReference type="Proteomes" id="UP001081438"/>
    </source>
</evidence>
<gene>
    <name evidence="8" type="ORF">NW112_07655</name>
</gene>
<evidence type="ECO:0000256" key="2">
    <source>
        <dbReference type="ARBA" id="ARBA00022603"/>
    </source>
</evidence>
<dbReference type="Pfam" id="PF01555">
    <property type="entry name" value="N6_N4_Mtase"/>
    <property type="match status" value="1"/>
</dbReference>
<evidence type="ECO:0000256" key="4">
    <source>
        <dbReference type="ARBA" id="ARBA00022691"/>
    </source>
</evidence>
<sequence>MSTKILDEISEILNEMERYWIKGKLVNQLVIEDLRNNDSKLISKLLSNQTINEIYVQDVDGYKLFDKEAFISMLRYKNYWLDSYTKYANKIGLTTENQYLNYNSDVILDFPFKDCILEGAVTKEDSILKNDEKFYNQVIAREEIDTLLSTKAFTNIKKYNEDGKHDVNYIEDTDNLIIRGNNLITLHSLKKKYANKIKLIYIDPPYNTGGDSFKYNDRFNRASWLTFMKNRLEVAKELLSDEGSIFVQIDWHEAHYLKILLDSIFEEKNLINEIIWSYSSGGNYTNSFPKKHDTIFWYSKSDNYHFYAENKMVGERRGRDKKNNMKKNIDENGSIYYSIKSNGKEYRYYEDDIVVPQDVWDIPILQQKDPERLSFNSQKPERLISRIIGATTNEKDLILDFFMGSATTQAVAHKMKRQYIGIEQMNYINTISVPRLQKVIKGDQSGISKDIEWQGGGSFVYAELAKENQEIVDKITNSNTKEELNEQIDALLSNGVLNYEVDFNEFINTKKEFNELKLEEQKEVLIRVLDSNQLYVNYSDIEDTAYNFTEDEIAFNHSFYGGE</sequence>
<keyword evidence="2" id="KW-0489">Methyltransferase</keyword>
<dbReference type="RefSeq" id="WP_002489469.1">
    <property type="nucleotide sequence ID" value="NZ_JANSKX010000023.1"/>
</dbReference>
<evidence type="ECO:0000313" key="8">
    <source>
        <dbReference type="EMBL" id="MCY1595112.1"/>
    </source>
</evidence>
<dbReference type="InterPro" id="IPR002295">
    <property type="entry name" value="N4/N6-MTase_EcoPI_Mod-like"/>
</dbReference>
<evidence type="ECO:0000256" key="5">
    <source>
        <dbReference type="ARBA" id="ARBA00022747"/>
    </source>
</evidence>
<comment type="caution">
    <text evidence="8">The sequence shown here is derived from an EMBL/GenBank/DDBJ whole genome shotgun (WGS) entry which is preliminary data.</text>
</comment>
<evidence type="ECO:0000259" key="7">
    <source>
        <dbReference type="Pfam" id="PF12564"/>
    </source>
</evidence>
<dbReference type="PROSITE" id="PS00092">
    <property type="entry name" value="N6_MTASE"/>
    <property type="match status" value="1"/>
</dbReference>
<keyword evidence="3" id="KW-0808">Transferase</keyword>
<reference evidence="8" key="1">
    <citation type="journal article" date="2022" name="Int. J. Mol. Sci.">
        <title>Phenotypic and genotypic virulence characterisation of Staphylococcus pettenkoferi strains isolated from human bloodstream and diabetic foot infections.</title>
        <authorList>
            <person name="Magnan C."/>
        </authorList>
    </citation>
    <scope>NUCLEOTIDE SEQUENCE</scope>
    <source>
        <strain evidence="8">NSP020P</strain>
    </source>
</reference>
<dbReference type="InterPro" id="IPR002941">
    <property type="entry name" value="DNA_methylase_N4/N6"/>
</dbReference>
<dbReference type="GO" id="GO:0009307">
    <property type="term" value="P:DNA restriction-modification system"/>
    <property type="evidence" value="ECO:0007669"/>
    <property type="project" value="UniProtKB-KW"/>
</dbReference>
<evidence type="ECO:0000256" key="1">
    <source>
        <dbReference type="ARBA" id="ARBA00006594"/>
    </source>
</evidence>
<feature type="domain" description="Type III restriction/modification enzyme methylation subunit" evidence="7">
    <location>
        <begin position="38"/>
        <end position="93"/>
    </location>
</feature>
<protein>
    <submittedName>
        <fullName evidence="8">Site-specific DNA-methyltransferase</fullName>
    </submittedName>
</protein>
<comment type="similarity">
    <text evidence="1">Belongs to the N(4)/N(6)-methyltransferase family.</text>
</comment>
<feature type="domain" description="DNA methylase N-4/N-6" evidence="6">
    <location>
        <begin position="197"/>
        <end position="428"/>
    </location>
</feature>
<proteinExistence type="inferred from homology"/>
<dbReference type="EMBL" id="JANSKX010000023">
    <property type="protein sequence ID" value="MCY1595112.1"/>
    <property type="molecule type" value="Genomic_DNA"/>
</dbReference>
<keyword evidence="5" id="KW-0680">Restriction system</keyword>
<dbReference type="InterPro" id="IPR022221">
    <property type="entry name" value="TypeIII_RM_meth"/>
</dbReference>
<dbReference type="PRINTS" id="PR00506">
    <property type="entry name" value="D21N6MTFRASE"/>
</dbReference>
<dbReference type="GO" id="GO:0008170">
    <property type="term" value="F:N-methyltransferase activity"/>
    <property type="evidence" value="ECO:0007669"/>
    <property type="project" value="InterPro"/>
</dbReference>
<dbReference type="AlphaFoldDB" id="A0A9Q4D7H8"/>
<accession>A0A9Q4D7H8</accession>
<name>A0A9Q4D7H8_9STAP</name>
<dbReference type="GO" id="GO:0032259">
    <property type="term" value="P:methylation"/>
    <property type="evidence" value="ECO:0007669"/>
    <property type="project" value="UniProtKB-KW"/>
</dbReference>
<evidence type="ECO:0000259" key="6">
    <source>
        <dbReference type="Pfam" id="PF01555"/>
    </source>
</evidence>
<dbReference type="Proteomes" id="UP001081438">
    <property type="component" value="Unassembled WGS sequence"/>
</dbReference>
<dbReference type="Gene3D" id="3.40.50.150">
    <property type="entry name" value="Vaccinia Virus protein VP39"/>
    <property type="match status" value="1"/>
</dbReference>
<dbReference type="GO" id="GO:0003677">
    <property type="term" value="F:DNA binding"/>
    <property type="evidence" value="ECO:0007669"/>
    <property type="project" value="InterPro"/>
</dbReference>
<keyword evidence="4" id="KW-0949">S-adenosyl-L-methionine</keyword>
<dbReference type="InterPro" id="IPR002052">
    <property type="entry name" value="DNA_methylase_N6_adenine_CS"/>
</dbReference>
<dbReference type="SUPFAM" id="SSF53335">
    <property type="entry name" value="S-adenosyl-L-methionine-dependent methyltransferases"/>
    <property type="match status" value="1"/>
</dbReference>
<evidence type="ECO:0000256" key="3">
    <source>
        <dbReference type="ARBA" id="ARBA00022679"/>
    </source>
</evidence>
<dbReference type="Pfam" id="PF12564">
    <property type="entry name" value="TypeIII_RM_meth"/>
    <property type="match status" value="1"/>
</dbReference>